<evidence type="ECO:0000256" key="8">
    <source>
        <dbReference type="SAM" id="MobiDB-lite"/>
    </source>
</evidence>
<evidence type="ECO:0000259" key="9">
    <source>
        <dbReference type="PROSITE" id="PS00463"/>
    </source>
</evidence>
<dbReference type="EMBL" id="JAULSX010000006">
    <property type="protein sequence ID" value="KAK3488949.1"/>
    <property type="molecule type" value="Genomic_DNA"/>
</dbReference>
<feature type="region of interest" description="Disordered" evidence="8">
    <location>
        <begin position="984"/>
        <end position="1022"/>
    </location>
</feature>
<feature type="compositionally biased region" description="Gly residues" evidence="8">
    <location>
        <begin position="1127"/>
        <end position="1143"/>
    </location>
</feature>
<evidence type="ECO:0000256" key="5">
    <source>
        <dbReference type="ARBA" id="ARBA00023125"/>
    </source>
</evidence>
<feature type="compositionally biased region" description="Polar residues" evidence="8">
    <location>
        <begin position="903"/>
        <end position="913"/>
    </location>
</feature>
<dbReference type="CDD" id="cd00067">
    <property type="entry name" value="GAL4"/>
    <property type="match status" value="1"/>
</dbReference>
<keyword evidence="3" id="KW-0862">Zinc</keyword>
<feature type="compositionally biased region" description="Basic and acidic residues" evidence="8">
    <location>
        <begin position="373"/>
        <end position="389"/>
    </location>
</feature>
<feature type="compositionally biased region" description="Polar residues" evidence="8">
    <location>
        <begin position="852"/>
        <end position="869"/>
    </location>
</feature>
<accession>A0AAJ0I3A3</accession>
<keyword evidence="5" id="KW-0238">DNA-binding</keyword>
<keyword evidence="6" id="KW-0804">Transcription</keyword>
<dbReference type="PANTHER" id="PTHR31845">
    <property type="entry name" value="FINGER DOMAIN PROTEIN, PUTATIVE-RELATED"/>
    <property type="match status" value="1"/>
</dbReference>
<gene>
    <name evidence="10" type="ORF">B0T23DRAFT_362040</name>
</gene>
<feature type="region of interest" description="Disordered" evidence="8">
    <location>
        <begin position="833"/>
        <end position="876"/>
    </location>
</feature>
<dbReference type="GeneID" id="87873916"/>
<dbReference type="Proteomes" id="UP001285908">
    <property type="component" value="Unassembled WGS sequence"/>
</dbReference>
<comment type="caution">
    <text evidence="10">The sequence shown here is derived from an EMBL/GenBank/DDBJ whole genome shotgun (WGS) entry which is preliminary data.</text>
</comment>
<feature type="compositionally biased region" description="Low complexity" evidence="8">
    <location>
        <begin position="1144"/>
        <end position="1156"/>
    </location>
</feature>
<evidence type="ECO:0000256" key="7">
    <source>
        <dbReference type="ARBA" id="ARBA00023242"/>
    </source>
</evidence>
<sequence>MDIDPKLRGSGNHAAHGAPTPTVPNKASMTTSSIDAAAQNASSNTKGGRGTNAPSPRNNQNEQQLHSQYHPNSQAHVPSGQPDHSSQLQSATGSQTNSPVQSQFQYQSQSHSSAQPHNIRPQLQTPHRQPGLKGSAPSQATAHNPLPFSSFPPQSPNSSVGYSPNSSAAAGTATANDTPANVPSPSADGGGRDPNGEPKKPRACESCRSLKVRCEPDPANSNGDCKRCGKAKRPCIVTEPSRKRQKKADNRVAELEKKIDALTASLQNVRGGTNPLSMVSPSVSSATTGPDAQAVPRYTTATSYDPNENGSGRGVLGQPLSATRDWPITPREQPTSGRQPTPSRAWTAYDEMDRDNNPYTTPNMAPGGQKRKHTDDRERASQDPRDDFSIPRPPIRHPDIVDRNIISMAQAAAFFERYNEHMVPHLPGVVFSTDMTVDKLRRTQPILFHAIMAAAAGEIPSVQKILTNELMKRFAEEVMVTGNKSLELVQAIQVATIWYWPPERFEELKFYQLLHIAAVMAIDLGLGRKRQPRGGLRNGMPSTLRDKIMYRPPPPDPTSIESRRAWLTCYFLATNTSMALHRPNLIRWSWFMEESVKILETSPEAAPTDKYLCHLIWTHRLAEEVGINFFDDHNSGSSITILRTQHLLSYFEHKLNEYQRSLPDEMRQPSLMLSFYVLDLYMHEIVWQNESPDDGKGPATLIDGQTAWLDGNLTPAHVKALSATLEAIKHIFNVFLTMEVHSIRCLPAFSFVRIAYAVVILIRIYLSVISPKTELGKVMRKEDVEVEKWIEKLLEKFKATMADDKNRPAAKFFFVLGMLRQWFQAQKQPAWPKGSSISRAEAGPSGAGSAMGNLSTESSTTPPFASNQISRKDNAVDMDLTPAAGSLRSNQIYKQQQQQQQQPNASDYPTTADTPLHLLSEVATHESSSVPTPSSGPPPPGKSTVSAGPSSSQHTAHMPNNANIILSAPISAASSGAAMDWNLRSQPQPAQQPPCLLNADSSAPVPDMNQQQPSTGPHDPLPWLSQAFIPEFEPANFGDGFEQAMDLTLGGLAGDDFNMMALGMGLGMGVGMDLGGGGGFDGGLGAGFGGQGAAAGLGGERSAYDYGQGWYGAGQQQHQGQQQQNGNQGGSGGGSSGGGGGHGQQQQQQQQQQHAVHGGHGGHHAGGMNPWGITDGTKPW</sequence>
<proteinExistence type="predicted"/>
<feature type="region of interest" description="Disordered" evidence="8">
    <location>
        <begin position="891"/>
        <end position="957"/>
    </location>
</feature>
<feature type="region of interest" description="Disordered" evidence="8">
    <location>
        <begin position="1"/>
        <end position="206"/>
    </location>
</feature>
<feature type="region of interest" description="Disordered" evidence="8">
    <location>
        <begin position="269"/>
        <end position="396"/>
    </location>
</feature>
<evidence type="ECO:0000256" key="2">
    <source>
        <dbReference type="ARBA" id="ARBA00022723"/>
    </source>
</evidence>
<organism evidence="10 11">
    <name type="scientific">Neurospora hispaniola</name>
    <dbReference type="NCBI Taxonomy" id="588809"/>
    <lineage>
        <taxon>Eukaryota</taxon>
        <taxon>Fungi</taxon>
        <taxon>Dikarya</taxon>
        <taxon>Ascomycota</taxon>
        <taxon>Pezizomycotina</taxon>
        <taxon>Sordariomycetes</taxon>
        <taxon>Sordariomycetidae</taxon>
        <taxon>Sordariales</taxon>
        <taxon>Sordariaceae</taxon>
        <taxon>Neurospora</taxon>
    </lineage>
</organism>
<feature type="region of interest" description="Disordered" evidence="8">
    <location>
        <begin position="1108"/>
        <end position="1180"/>
    </location>
</feature>
<name>A0AAJ0I3A3_9PEZI</name>
<dbReference type="RefSeq" id="XP_062690656.1">
    <property type="nucleotide sequence ID" value="XM_062836294.1"/>
</dbReference>
<dbReference type="GO" id="GO:0000976">
    <property type="term" value="F:transcription cis-regulatory region binding"/>
    <property type="evidence" value="ECO:0007669"/>
    <property type="project" value="TreeGrafter"/>
</dbReference>
<evidence type="ECO:0000313" key="10">
    <source>
        <dbReference type="EMBL" id="KAK3488949.1"/>
    </source>
</evidence>
<dbReference type="FunFam" id="4.10.240.10:FF:000003">
    <property type="entry name" value="C6 transcription factor (Leu3)"/>
    <property type="match status" value="1"/>
</dbReference>
<feature type="compositionally biased region" description="Low complexity" evidence="8">
    <location>
        <begin position="98"/>
        <end position="115"/>
    </location>
</feature>
<feature type="compositionally biased region" description="Polar residues" evidence="8">
    <location>
        <begin position="332"/>
        <end position="344"/>
    </location>
</feature>
<keyword evidence="11" id="KW-1185">Reference proteome</keyword>
<feature type="domain" description="Zn(2)-C6 fungal-type" evidence="9">
    <location>
        <begin position="203"/>
        <end position="235"/>
    </location>
</feature>
<feature type="compositionally biased region" description="Polar residues" evidence="8">
    <location>
        <begin position="299"/>
        <end position="310"/>
    </location>
</feature>
<keyword evidence="2" id="KW-0479">Metal-binding</keyword>
<evidence type="ECO:0000313" key="11">
    <source>
        <dbReference type="Proteomes" id="UP001285908"/>
    </source>
</evidence>
<dbReference type="InterPro" id="IPR036864">
    <property type="entry name" value="Zn2-C6_fun-type_DNA-bd_sf"/>
</dbReference>
<dbReference type="AlphaFoldDB" id="A0AAJ0I3A3"/>
<dbReference type="SUPFAM" id="SSF57701">
    <property type="entry name" value="Zn2/Cys6 DNA-binding domain"/>
    <property type="match status" value="1"/>
</dbReference>
<dbReference type="InterPro" id="IPR001138">
    <property type="entry name" value="Zn2Cys6_DnaBD"/>
</dbReference>
<evidence type="ECO:0000256" key="4">
    <source>
        <dbReference type="ARBA" id="ARBA00023015"/>
    </source>
</evidence>
<feature type="compositionally biased region" description="Polar residues" evidence="8">
    <location>
        <begin position="23"/>
        <end position="97"/>
    </location>
</feature>
<dbReference type="PROSITE" id="PS00463">
    <property type="entry name" value="ZN2_CY6_FUNGAL_1"/>
    <property type="match status" value="1"/>
</dbReference>
<evidence type="ECO:0000256" key="1">
    <source>
        <dbReference type="ARBA" id="ARBA00004123"/>
    </source>
</evidence>
<feature type="compositionally biased region" description="Low complexity" evidence="8">
    <location>
        <begin position="1113"/>
        <end position="1126"/>
    </location>
</feature>
<dbReference type="Gene3D" id="4.10.240.10">
    <property type="entry name" value="Zn(2)-C6 fungal-type DNA-binding domain"/>
    <property type="match status" value="1"/>
</dbReference>
<dbReference type="CDD" id="cd12148">
    <property type="entry name" value="fungal_TF_MHR"/>
    <property type="match status" value="1"/>
</dbReference>
<feature type="compositionally biased region" description="Basic and acidic residues" evidence="8">
    <location>
        <begin position="190"/>
        <end position="205"/>
    </location>
</feature>
<keyword evidence="4" id="KW-0805">Transcription regulation</keyword>
<dbReference type="PANTHER" id="PTHR31845:SF39">
    <property type="entry name" value="TRANSCRIPTION FACTOR PBCR-RELATED"/>
    <property type="match status" value="1"/>
</dbReference>
<protein>
    <recommendedName>
        <fullName evidence="9">Zn(2)-C6 fungal-type domain-containing protein</fullName>
    </recommendedName>
</protein>
<reference evidence="10 11" key="1">
    <citation type="journal article" date="2023" name="Mol. Phylogenet. Evol.">
        <title>Genome-scale phylogeny and comparative genomics of the fungal order Sordariales.</title>
        <authorList>
            <person name="Hensen N."/>
            <person name="Bonometti L."/>
            <person name="Westerberg I."/>
            <person name="Brannstrom I.O."/>
            <person name="Guillou S."/>
            <person name="Cros-Aarteil S."/>
            <person name="Calhoun S."/>
            <person name="Haridas S."/>
            <person name="Kuo A."/>
            <person name="Mondo S."/>
            <person name="Pangilinan J."/>
            <person name="Riley R."/>
            <person name="LaButti K."/>
            <person name="Andreopoulos B."/>
            <person name="Lipzen A."/>
            <person name="Chen C."/>
            <person name="Yan M."/>
            <person name="Daum C."/>
            <person name="Ng V."/>
            <person name="Clum A."/>
            <person name="Steindorff A."/>
            <person name="Ohm R.A."/>
            <person name="Martin F."/>
            <person name="Silar P."/>
            <person name="Natvig D.O."/>
            <person name="Lalanne C."/>
            <person name="Gautier V."/>
            <person name="Ament-Velasquez S.L."/>
            <person name="Kruys A."/>
            <person name="Hutchinson M.I."/>
            <person name="Powell A.J."/>
            <person name="Barry K."/>
            <person name="Miller A.N."/>
            <person name="Grigoriev I.V."/>
            <person name="Debuchy R."/>
            <person name="Gladieux P."/>
            <person name="Hiltunen Thoren M."/>
            <person name="Johannesson H."/>
        </authorList>
    </citation>
    <scope>NUCLEOTIDE SEQUENCE [LARGE SCALE GENOMIC DNA]</scope>
    <source>
        <strain evidence="10 11">FGSC 10403</strain>
    </source>
</reference>
<evidence type="ECO:0000256" key="3">
    <source>
        <dbReference type="ARBA" id="ARBA00022833"/>
    </source>
</evidence>
<dbReference type="GO" id="GO:0000981">
    <property type="term" value="F:DNA-binding transcription factor activity, RNA polymerase II-specific"/>
    <property type="evidence" value="ECO:0007669"/>
    <property type="project" value="InterPro"/>
</dbReference>
<comment type="subcellular location">
    <subcellularLocation>
        <location evidence="1">Nucleus</location>
    </subcellularLocation>
</comment>
<dbReference type="InterPro" id="IPR051089">
    <property type="entry name" value="prtT"/>
</dbReference>
<keyword evidence="7" id="KW-0539">Nucleus</keyword>
<evidence type="ECO:0000256" key="6">
    <source>
        <dbReference type="ARBA" id="ARBA00023163"/>
    </source>
</evidence>
<dbReference type="GO" id="GO:0008270">
    <property type="term" value="F:zinc ion binding"/>
    <property type="evidence" value="ECO:0007669"/>
    <property type="project" value="InterPro"/>
</dbReference>
<dbReference type="GO" id="GO:0005634">
    <property type="term" value="C:nucleus"/>
    <property type="evidence" value="ECO:0007669"/>
    <property type="project" value="UniProtKB-SubCell"/>
</dbReference>
<feature type="compositionally biased region" description="Low complexity" evidence="8">
    <location>
        <begin position="144"/>
        <end position="181"/>
    </location>
</feature>
<feature type="compositionally biased region" description="Polar residues" evidence="8">
    <location>
        <begin position="269"/>
        <end position="290"/>
    </location>
</feature>
<dbReference type="GO" id="GO:0001216">
    <property type="term" value="F:DNA-binding transcription activator activity"/>
    <property type="evidence" value="ECO:0007669"/>
    <property type="project" value="UniProtKB-ARBA"/>
</dbReference>